<gene>
    <name evidence="1" type="primary">vzb43</name>
</gene>
<organism evidence="1">
    <name type="scientific">Streptomyces sp. SANK 60404</name>
    <dbReference type="NCBI Taxonomy" id="1213862"/>
    <lineage>
        <taxon>Bacteria</taxon>
        <taxon>Bacillati</taxon>
        <taxon>Actinomycetota</taxon>
        <taxon>Actinomycetes</taxon>
        <taxon>Kitasatosporales</taxon>
        <taxon>Streptomycetaceae</taxon>
        <taxon>Streptomyces</taxon>
    </lineage>
</organism>
<reference evidence="1" key="1">
    <citation type="journal article" date="2016" name="Nat. Chem. Biol.">
        <title>Amino-group carrier-protein-mediated secondary metabolite biosynthesis in Streptomyces.</title>
        <authorList>
            <person name="Hasebe F."/>
            <person name="Matsuda K."/>
            <person name="Shiraishi T."/>
            <person name="Futamura Y."/>
            <person name="Nakano T."/>
            <person name="Tomita T."/>
            <person name="Ishigami K."/>
            <person name="Taka H."/>
            <person name="Mineki R."/>
            <person name="Fujimura T."/>
            <person name="Osada H."/>
            <person name="Kuzuyama T."/>
            <person name="Nishiyama M."/>
        </authorList>
    </citation>
    <scope>NUCLEOTIDE SEQUENCE</scope>
    <source>
        <strain evidence="1">SANK 60404</strain>
    </source>
</reference>
<proteinExistence type="predicted"/>
<dbReference type="AlphaFoldDB" id="A0A1B4ZDG9"/>
<protein>
    <submittedName>
        <fullName evidence="1">Uncharacterized protein</fullName>
    </submittedName>
</protein>
<sequence length="49" mass="5468">MGRAHGPRPGRPQWARLPLEALGVLSDRWMACAEKTLPQFGVDALEERP</sequence>
<dbReference type="EMBL" id="LC072720">
    <property type="protein sequence ID" value="BAV57479.1"/>
    <property type="molecule type" value="Genomic_DNA"/>
</dbReference>
<accession>A0A1B4ZDG9</accession>
<evidence type="ECO:0000313" key="1">
    <source>
        <dbReference type="EMBL" id="BAV57479.1"/>
    </source>
</evidence>
<name>A0A1B4ZDG9_9ACTN</name>